<feature type="domain" description="Histidine kinase" evidence="9">
    <location>
        <begin position="378"/>
        <end position="572"/>
    </location>
</feature>
<evidence type="ECO:0000313" key="11">
    <source>
        <dbReference type="Proteomes" id="UP000664369"/>
    </source>
</evidence>
<dbReference type="InterPro" id="IPR011990">
    <property type="entry name" value="TPR-like_helical_dom_sf"/>
</dbReference>
<sequence length="572" mass="63320">MRAQLRRPGQPDTARVMALIGLSTFYISTDLDSARRYSGLALALARRRRFGRGEVQALNNLAATYYYSSDYPAAQRTFEAELRVAQRMHDLRNLGHAYLGLGNVATALQNDSLARTYFTQAQRAYAACRPRNVRGELLVLHNLANGYLADDASARQLRQARALVKQGLALLPQPDSPLLTKLQLQLGTIQMLEHQPDSATATWLRALRVSHAQADFQTEGEAWLHLADLAQRERQPQLALDRVRQATTLFRRLGDDASVAQGLDMTAALLATLHRPEAYDTLRRYTALRDTLLNRERLDAVATAQARFQQTEQQARIRALEQERRIAELEESQRTVRTRVLLGGVGVGALLLTGAGIGAYRRRQQRREAALRNQLAADLHDDVGTLLSQIALQTDLLQEGLAPAHEQPALWAGVADNSRMAVRQLNDVVWNLDAHNDTVPNLLDRLRDYSHEVLVPAGRDVRFVVDAPSENPSLPAPVRRHLYFIYKEALHNILKYAPVPATVTVSLHRQGHLLVLEIVNDGPVLRTSATPGRSSGHGLRNIRTRAQAMGGNATAAALPTGGFAVRVEVPVG</sequence>
<evidence type="ECO:0000256" key="4">
    <source>
        <dbReference type="ARBA" id="ARBA00022679"/>
    </source>
</evidence>
<dbReference type="PROSITE" id="PS50109">
    <property type="entry name" value="HIS_KIN"/>
    <property type="match status" value="1"/>
</dbReference>
<dbReference type="InterPro" id="IPR005467">
    <property type="entry name" value="His_kinase_dom"/>
</dbReference>
<evidence type="ECO:0000256" key="8">
    <source>
        <dbReference type="ARBA" id="ARBA00023012"/>
    </source>
</evidence>
<keyword evidence="5" id="KW-0547">Nucleotide-binding</keyword>
<accession>A0ABS3QMQ0</accession>
<comment type="caution">
    <text evidence="10">The sequence shown here is derived from an EMBL/GenBank/DDBJ whole genome shotgun (WGS) entry which is preliminary data.</text>
</comment>
<dbReference type="InterPro" id="IPR011712">
    <property type="entry name" value="Sig_transdc_His_kin_sub3_dim/P"/>
</dbReference>
<dbReference type="InterPro" id="IPR003594">
    <property type="entry name" value="HATPase_dom"/>
</dbReference>
<dbReference type="SUPFAM" id="SSF55874">
    <property type="entry name" value="ATPase domain of HSP90 chaperone/DNA topoisomerase II/histidine kinase"/>
    <property type="match status" value="1"/>
</dbReference>
<dbReference type="InterPro" id="IPR036890">
    <property type="entry name" value="HATPase_C_sf"/>
</dbReference>
<dbReference type="Gene3D" id="1.20.5.1930">
    <property type="match status" value="1"/>
</dbReference>
<dbReference type="CDD" id="cd16917">
    <property type="entry name" value="HATPase_UhpB-NarQ-NarX-like"/>
    <property type="match status" value="1"/>
</dbReference>
<comment type="catalytic activity">
    <reaction evidence="1">
        <text>ATP + protein L-histidine = ADP + protein N-phospho-L-histidine.</text>
        <dbReference type="EC" id="2.7.13.3"/>
    </reaction>
</comment>
<evidence type="ECO:0000256" key="2">
    <source>
        <dbReference type="ARBA" id="ARBA00012438"/>
    </source>
</evidence>
<organism evidence="10 11">
    <name type="scientific">Hymenobacter negativus</name>
    <dbReference type="NCBI Taxonomy" id="2795026"/>
    <lineage>
        <taxon>Bacteria</taxon>
        <taxon>Pseudomonadati</taxon>
        <taxon>Bacteroidota</taxon>
        <taxon>Cytophagia</taxon>
        <taxon>Cytophagales</taxon>
        <taxon>Hymenobacteraceae</taxon>
        <taxon>Hymenobacter</taxon>
    </lineage>
</organism>
<evidence type="ECO:0000256" key="3">
    <source>
        <dbReference type="ARBA" id="ARBA00022553"/>
    </source>
</evidence>
<keyword evidence="7" id="KW-0067">ATP-binding</keyword>
<evidence type="ECO:0000256" key="6">
    <source>
        <dbReference type="ARBA" id="ARBA00022777"/>
    </source>
</evidence>
<dbReference type="PANTHER" id="PTHR24421:SF10">
    <property type="entry name" value="NITRATE_NITRITE SENSOR PROTEIN NARQ"/>
    <property type="match status" value="1"/>
</dbReference>
<evidence type="ECO:0000256" key="5">
    <source>
        <dbReference type="ARBA" id="ARBA00022741"/>
    </source>
</evidence>
<keyword evidence="4" id="KW-0808">Transferase</keyword>
<dbReference type="EMBL" id="JAGETZ010000017">
    <property type="protein sequence ID" value="MBO2012467.1"/>
    <property type="molecule type" value="Genomic_DNA"/>
</dbReference>
<dbReference type="Proteomes" id="UP000664369">
    <property type="component" value="Unassembled WGS sequence"/>
</dbReference>
<dbReference type="EC" id="2.7.13.3" evidence="2"/>
<dbReference type="Pfam" id="PF07730">
    <property type="entry name" value="HisKA_3"/>
    <property type="match status" value="1"/>
</dbReference>
<reference evidence="10 11" key="1">
    <citation type="submission" date="2021-03" db="EMBL/GenBank/DDBJ databases">
        <authorList>
            <person name="Kim M.K."/>
        </authorList>
    </citation>
    <scope>NUCLEOTIDE SEQUENCE [LARGE SCALE GENOMIC DNA]</scope>
    <source>
        <strain evidence="10 11">BT442</strain>
    </source>
</reference>
<gene>
    <name evidence="10" type="ORF">J4E00_25620</name>
</gene>
<dbReference type="RefSeq" id="WP_208178204.1">
    <property type="nucleotide sequence ID" value="NZ_JAGETZ010000017.1"/>
</dbReference>
<keyword evidence="11" id="KW-1185">Reference proteome</keyword>
<dbReference type="Gene3D" id="1.25.40.10">
    <property type="entry name" value="Tetratricopeptide repeat domain"/>
    <property type="match status" value="2"/>
</dbReference>
<dbReference type="Gene3D" id="3.30.565.10">
    <property type="entry name" value="Histidine kinase-like ATPase, C-terminal domain"/>
    <property type="match status" value="1"/>
</dbReference>
<name>A0ABS3QMQ0_9BACT</name>
<dbReference type="InterPro" id="IPR050482">
    <property type="entry name" value="Sensor_HK_TwoCompSys"/>
</dbReference>
<evidence type="ECO:0000256" key="7">
    <source>
        <dbReference type="ARBA" id="ARBA00022840"/>
    </source>
</evidence>
<evidence type="ECO:0000313" key="10">
    <source>
        <dbReference type="EMBL" id="MBO2012467.1"/>
    </source>
</evidence>
<dbReference type="SMART" id="SM00028">
    <property type="entry name" value="TPR"/>
    <property type="match status" value="4"/>
</dbReference>
<dbReference type="PANTHER" id="PTHR24421">
    <property type="entry name" value="NITRATE/NITRITE SENSOR PROTEIN NARX-RELATED"/>
    <property type="match status" value="1"/>
</dbReference>
<dbReference type="InterPro" id="IPR019734">
    <property type="entry name" value="TPR_rpt"/>
</dbReference>
<keyword evidence="6" id="KW-0418">Kinase</keyword>
<keyword evidence="3" id="KW-0597">Phosphoprotein</keyword>
<dbReference type="SUPFAM" id="SSF48452">
    <property type="entry name" value="TPR-like"/>
    <property type="match status" value="2"/>
</dbReference>
<evidence type="ECO:0000256" key="1">
    <source>
        <dbReference type="ARBA" id="ARBA00000085"/>
    </source>
</evidence>
<proteinExistence type="predicted"/>
<dbReference type="Pfam" id="PF02518">
    <property type="entry name" value="HATPase_c"/>
    <property type="match status" value="1"/>
</dbReference>
<protein>
    <recommendedName>
        <fullName evidence="2">histidine kinase</fullName>
        <ecNumber evidence="2">2.7.13.3</ecNumber>
    </recommendedName>
</protein>
<keyword evidence="8" id="KW-0902">Two-component regulatory system</keyword>
<evidence type="ECO:0000259" key="9">
    <source>
        <dbReference type="PROSITE" id="PS50109"/>
    </source>
</evidence>